<evidence type="ECO:0000313" key="2">
    <source>
        <dbReference type="Proteomes" id="UP000236291"/>
    </source>
</evidence>
<reference evidence="1 2" key="2">
    <citation type="journal article" date="2017" name="Front. Plant Sci.">
        <title>Gene Classification and Mining of Molecular Markers Useful in Red Clover (Trifolium pratense) Breeding.</title>
        <authorList>
            <person name="Istvanek J."/>
            <person name="Dluhosova J."/>
            <person name="Dluhos P."/>
            <person name="Patkova L."/>
            <person name="Nedelnik J."/>
            <person name="Repkova J."/>
        </authorList>
    </citation>
    <scope>NUCLEOTIDE SEQUENCE [LARGE SCALE GENOMIC DNA]</scope>
    <source>
        <strain evidence="2">cv. Tatra</strain>
        <tissue evidence="1">Young leaves</tissue>
    </source>
</reference>
<comment type="caution">
    <text evidence="1">The sequence shown here is derived from an EMBL/GenBank/DDBJ whole genome shotgun (WGS) entry which is preliminary data.</text>
</comment>
<evidence type="ECO:0000313" key="1">
    <source>
        <dbReference type="EMBL" id="PNX89361.1"/>
    </source>
</evidence>
<accession>A0A2K3MEZ8</accession>
<proteinExistence type="predicted"/>
<sequence length="98" mass="10870">ALAPWRKEAVTAVQWRRPLASWRSFQIMIQFPGVHLAPCAAPLRPGAAYRVTVKSSSNWAYNCAMRSPVAPWRRLQVFKLPKSCSIAPCAALLRHGAA</sequence>
<reference evidence="1 2" key="1">
    <citation type="journal article" date="2014" name="Am. J. Bot.">
        <title>Genome assembly and annotation for red clover (Trifolium pratense; Fabaceae).</title>
        <authorList>
            <person name="Istvanek J."/>
            <person name="Jaros M."/>
            <person name="Krenek A."/>
            <person name="Repkova J."/>
        </authorList>
    </citation>
    <scope>NUCLEOTIDE SEQUENCE [LARGE SCALE GENOMIC DNA]</scope>
    <source>
        <strain evidence="2">cv. Tatra</strain>
        <tissue evidence="1">Young leaves</tissue>
    </source>
</reference>
<feature type="non-terminal residue" evidence="1">
    <location>
        <position position="1"/>
    </location>
</feature>
<dbReference type="AlphaFoldDB" id="A0A2K3MEZ8"/>
<organism evidence="1 2">
    <name type="scientific">Trifolium pratense</name>
    <name type="common">Red clover</name>
    <dbReference type="NCBI Taxonomy" id="57577"/>
    <lineage>
        <taxon>Eukaryota</taxon>
        <taxon>Viridiplantae</taxon>
        <taxon>Streptophyta</taxon>
        <taxon>Embryophyta</taxon>
        <taxon>Tracheophyta</taxon>
        <taxon>Spermatophyta</taxon>
        <taxon>Magnoliopsida</taxon>
        <taxon>eudicotyledons</taxon>
        <taxon>Gunneridae</taxon>
        <taxon>Pentapetalae</taxon>
        <taxon>rosids</taxon>
        <taxon>fabids</taxon>
        <taxon>Fabales</taxon>
        <taxon>Fabaceae</taxon>
        <taxon>Papilionoideae</taxon>
        <taxon>50 kb inversion clade</taxon>
        <taxon>NPAAA clade</taxon>
        <taxon>Hologalegina</taxon>
        <taxon>IRL clade</taxon>
        <taxon>Trifolieae</taxon>
        <taxon>Trifolium</taxon>
    </lineage>
</organism>
<protein>
    <submittedName>
        <fullName evidence="1">Uncharacterized protein</fullName>
    </submittedName>
</protein>
<name>A0A2K3MEZ8_TRIPR</name>
<dbReference type="Proteomes" id="UP000236291">
    <property type="component" value="Unassembled WGS sequence"/>
</dbReference>
<dbReference type="EMBL" id="ASHM01059546">
    <property type="protein sequence ID" value="PNX89361.1"/>
    <property type="molecule type" value="Genomic_DNA"/>
</dbReference>
<gene>
    <name evidence="1" type="ORF">L195_g045480</name>
</gene>